<dbReference type="GO" id="GO:0016887">
    <property type="term" value="F:ATP hydrolysis activity"/>
    <property type="evidence" value="ECO:0007669"/>
    <property type="project" value="InterPro"/>
</dbReference>
<comment type="similarity">
    <text evidence="1">Belongs to the ABC transporter superfamily.</text>
</comment>
<protein>
    <submittedName>
        <fullName evidence="6">ATP-binding cassette domain-containing protein</fullName>
    </submittedName>
</protein>
<dbReference type="InterPro" id="IPR003593">
    <property type="entry name" value="AAA+_ATPase"/>
</dbReference>
<comment type="caution">
    <text evidence="6">The sequence shown here is derived from an EMBL/GenBank/DDBJ whole genome shotgun (WGS) entry which is preliminary data.</text>
</comment>
<keyword evidence="7" id="KW-1185">Reference proteome</keyword>
<keyword evidence="3" id="KW-0547">Nucleotide-binding</keyword>
<dbReference type="SMART" id="SM00382">
    <property type="entry name" value="AAA"/>
    <property type="match status" value="1"/>
</dbReference>
<evidence type="ECO:0000256" key="1">
    <source>
        <dbReference type="ARBA" id="ARBA00005417"/>
    </source>
</evidence>
<dbReference type="Proteomes" id="UP000291819">
    <property type="component" value="Unassembled WGS sequence"/>
</dbReference>
<keyword evidence="4 6" id="KW-0067">ATP-binding</keyword>
<dbReference type="EMBL" id="SIXF01000009">
    <property type="protein sequence ID" value="TBO42181.1"/>
    <property type="molecule type" value="Genomic_DNA"/>
</dbReference>
<dbReference type="InterPro" id="IPR050683">
    <property type="entry name" value="Bact_Polysacc_Export_ATP-bd"/>
</dbReference>
<dbReference type="CDD" id="cd03220">
    <property type="entry name" value="ABC_KpsT_Wzt"/>
    <property type="match status" value="1"/>
</dbReference>
<dbReference type="PROSITE" id="PS50893">
    <property type="entry name" value="ABC_TRANSPORTER_2"/>
    <property type="match status" value="1"/>
</dbReference>
<sequence>MSKNSAIKVENLSKAYQLGQIGTGTISRDLERWYARMRGKEDPFLRIGETNDRSIKGESDVVWSLKDINFEIEQGDAVGIIGRNGAGKSTLLKILSKVTAPTTGRISGKGRIASLLEVGTGFHPELSGRENIFLNGAILGMRKKEIQRKFDEIVDFAGIDRYIDTPVKRYSSGMYVRLAFAVAAHLESEILIVDEVLAVGDAEFQKKCLGKMGEVSKGEGRTVLFVSHNMDAVATLTSKSIYLKNGKLNLYSNTESVIKEYIEADKNEVGVYSKEPKLNIPSFTRIEVLTSEIDGSHMNGKDLVIDLEINMPEVIEGMSLSLQICNPKEQPIIYTYIFDTDTPLLRKTGINKMRCTLSNCKLYADRYYLIAHLAETKGKSKFEEIHRICEFEVVMPNKIIEWGWQKDVCVYTEDFRWEKK</sequence>
<evidence type="ECO:0000256" key="4">
    <source>
        <dbReference type="ARBA" id="ARBA00022840"/>
    </source>
</evidence>
<dbReference type="GO" id="GO:0016020">
    <property type="term" value="C:membrane"/>
    <property type="evidence" value="ECO:0007669"/>
    <property type="project" value="InterPro"/>
</dbReference>
<dbReference type="AlphaFoldDB" id="A0A4Q9HCX3"/>
<dbReference type="InterPro" id="IPR003439">
    <property type="entry name" value="ABC_transporter-like_ATP-bd"/>
</dbReference>
<evidence type="ECO:0000313" key="7">
    <source>
        <dbReference type="Proteomes" id="UP000291819"/>
    </source>
</evidence>
<evidence type="ECO:0000256" key="2">
    <source>
        <dbReference type="ARBA" id="ARBA00022448"/>
    </source>
</evidence>
<dbReference type="OrthoDB" id="9785229at2"/>
<dbReference type="PANTHER" id="PTHR46743">
    <property type="entry name" value="TEICHOIC ACIDS EXPORT ATP-BINDING PROTEIN TAGH"/>
    <property type="match status" value="1"/>
</dbReference>
<feature type="domain" description="ABC transporter" evidence="5">
    <location>
        <begin position="45"/>
        <end position="270"/>
    </location>
</feature>
<dbReference type="InterPro" id="IPR015860">
    <property type="entry name" value="ABC_transpr_TagH-like"/>
</dbReference>
<name>A0A4Q9HCX3_9SPHI</name>
<evidence type="ECO:0000313" key="6">
    <source>
        <dbReference type="EMBL" id="TBO42181.1"/>
    </source>
</evidence>
<dbReference type="SUPFAM" id="SSF52540">
    <property type="entry name" value="P-loop containing nucleoside triphosphate hydrolases"/>
    <property type="match status" value="1"/>
</dbReference>
<dbReference type="Pfam" id="PF00005">
    <property type="entry name" value="ABC_tran"/>
    <property type="match status" value="1"/>
</dbReference>
<evidence type="ECO:0000256" key="3">
    <source>
        <dbReference type="ARBA" id="ARBA00022741"/>
    </source>
</evidence>
<proteinExistence type="inferred from homology"/>
<dbReference type="RefSeq" id="WP_131030200.1">
    <property type="nucleotide sequence ID" value="NZ_SIXF01000009.1"/>
</dbReference>
<dbReference type="InterPro" id="IPR027417">
    <property type="entry name" value="P-loop_NTPase"/>
</dbReference>
<dbReference type="GO" id="GO:0005524">
    <property type="term" value="F:ATP binding"/>
    <property type="evidence" value="ECO:0007669"/>
    <property type="project" value="UniProtKB-KW"/>
</dbReference>
<accession>A0A4Q9HCX3</accession>
<dbReference type="PANTHER" id="PTHR46743:SF2">
    <property type="entry name" value="TEICHOIC ACIDS EXPORT ATP-BINDING PROTEIN TAGH"/>
    <property type="match status" value="1"/>
</dbReference>
<dbReference type="Gene3D" id="3.40.50.300">
    <property type="entry name" value="P-loop containing nucleotide triphosphate hydrolases"/>
    <property type="match status" value="1"/>
</dbReference>
<evidence type="ECO:0000259" key="5">
    <source>
        <dbReference type="PROSITE" id="PS50893"/>
    </source>
</evidence>
<organism evidence="6 7">
    <name type="scientific">Pedobacter kyonggii</name>
    <dbReference type="NCBI Taxonomy" id="1926871"/>
    <lineage>
        <taxon>Bacteria</taxon>
        <taxon>Pseudomonadati</taxon>
        <taxon>Bacteroidota</taxon>
        <taxon>Sphingobacteriia</taxon>
        <taxon>Sphingobacteriales</taxon>
        <taxon>Sphingobacteriaceae</taxon>
        <taxon>Pedobacter</taxon>
    </lineage>
</organism>
<gene>
    <name evidence="6" type="ORF">EYS08_11685</name>
</gene>
<keyword evidence="2" id="KW-0813">Transport</keyword>
<reference evidence="6 7" key="1">
    <citation type="submission" date="2019-02" db="EMBL/GenBank/DDBJ databases">
        <title>Pedobacter kyonggii whole genome sequence analysis.</title>
        <authorList>
            <person name="Dahal R.H."/>
        </authorList>
    </citation>
    <scope>NUCLEOTIDE SEQUENCE [LARGE SCALE GENOMIC DNA]</scope>
    <source>
        <strain evidence="6 7">K-4-11-1</strain>
    </source>
</reference>
<dbReference type="GO" id="GO:0140359">
    <property type="term" value="F:ABC-type transporter activity"/>
    <property type="evidence" value="ECO:0007669"/>
    <property type="project" value="InterPro"/>
</dbReference>